<feature type="transmembrane region" description="Helical" evidence="6">
    <location>
        <begin position="281"/>
        <end position="303"/>
    </location>
</feature>
<keyword evidence="5 6" id="KW-0472">Membrane</keyword>
<accession>A0ABU9YIZ9</accession>
<feature type="transmembrane region" description="Helical" evidence="6">
    <location>
        <begin position="232"/>
        <end position="261"/>
    </location>
</feature>
<gene>
    <name evidence="7" type="ORF">WG926_10545</name>
</gene>
<proteinExistence type="predicted"/>
<sequence length="362" mass="36565">MRVDLRRLAAGPAVPVGAVALALAVGGLLIAATGGDPIELGGQIVDRVLLDYWGISDLLARMAPLLLAGIAVAIPLRAGLYNVGAEGQIYMGGLFATVVALRMPDDANGLLAIAAATLAGALGGALWAGIAGVLKARRGIDEVVTTLLMNYVALNLISYAASGPLKAPGAPYPYSPEVPEIVRLPLMMADTEAHIGLLVGLALAVIARIALARTAWGFGVEVAGKAPGAAHYAGIAVGRTTIIAFALGGAAAGLAGAFEVIGLKHRLFAGFASGYGYDGLVVAFLAGGDPVWSMVAAAFMALLRTAVTTLKSAGLDATAVTIVQGLIVLFAASGLALQRRGAFDRLFARTRPPASASATVQP</sequence>
<evidence type="ECO:0000313" key="7">
    <source>
        <dbReference type="EMBL" id="MEN2988741.1"/>
    </source>
</evidence>
<dbReference type="InterPro" id="IPR001851">
    <property type="entry name" value="ABC_transp_permease"/>
</dbReference>
<feature type="transmembrane region" description="Helical" evidence="6">
    <location>
        <begin position="88"/>
        <end position="104"/>
    </location>
</feature>
<feature type="transmembrane region" description="Helical" evidence="6">
    <location>
        <begin position="52"/>
        <end position="76"/>
    </location>
</feature>
<keyword evidence="3 6" id="KW-0812">Transmembrane</keyword>
<evidence type="ECO:0000256" key="4">
    <source>
        <dbReference type="ARBA" id="ARBA00022989"/>
    </source>
</evidence>
<dbReference type="PANTHER" id="PTHR47089:SF1">
    <property type="entry name" value="GUANOSINE ABC TRANSPORTER PERMEASE PROTEIN NUPP"/>
    <property type="match status" value="1"/>
</dbReference>
<evidence type="ECO:0000256" key="2">
    <source>
        <dbReference type="ARBA" id="ARBA00022475"/>
    </source>
</evidence>
<feature type="transmembrane region" description="Helical" evidence="6">
    <location>
        <begin position="193"/>
        <end position="211"/>
    </location>
</feature>
<keyword evidence="4 6" id="KW-1133">Transmembrane helix</keyword>
<keyword evidence="8" id="KW-1185">Reference proteome</keyword>
<feature type="transmembrane region" description="Helical" evidence="6">
    <location>
        <begin position="315"/>
        <end position="337"/>
    </location>
</feature>
<dbReference type="CDD" id="cd06580">
    <property type="entry name" value="TM_PBP1_transp_TpRbsC_like"/>
    <property type="match status" value="1"/>
</dbReference>
<evidence type="ECO:0000256" key="3">
    <source>
        <dbReference type="ARBA" id="ARBA00022692"/>
    </source>
</evidence>
<evidence type="ECO:0000313" key="8">
    <source>
        <dbReference type="Proteomes" id="UP001413721"/>
    </source>
</evidence>
<protein>
    <submittedName>
        <fullName evidence="7">ABC transporter permease</fullName>
    </submittedName>
</protein>
<dbReference type="PANTHER" id="PTHR47089">
    <property type="entry name" value="ABC TRANSPORTER, PERMEASE PROTEIN"/>
    <property type="match status" value="1"/>
</dbReference>
<dbReference type="Pfam" id="PF02653">
    <property type="entry name" value="BPD_transp_2"/>
    <property type="match status" value="1"/>
</dbReference>
<evidence type="ECO:0000256" key="1">
    <source>
        <dbReference type="ARBA" id="ARBA00004651"/>
    </source>
</evidence>
<dbReference type="Proteomes" id="UP001413721">
    <property type="component" value="Unassembled WGS sequence"/>
</dbReference>
<reference evidence="7 8" key="1">
    <citation type="submission" date="2024-03" db="EMBL/GenBank/DDBJ databases">
        <title>High-quality draft genome sequencing of Tistrella sp. BH-R2-4.</title>
        <authorList>
            <person name="Dong C."/>
        </authorList>
    </citation>
    <scope>NUCLEOTIDE SEQUENCE [LARGE SCALE GENOMIC DNA]</scope>
    <source>
        <strain evidence="7 8">BH-R2-4</strain>
    </source>
</reference>
<name>A0ABU9YIZ9_9PROT</name>
<evidence type="ECO:0000256" key="5">
    <source>
        <dbReference type="ARBA" id="ARBA00023136"/>
    </source>
</evidence>
<keyword evidence="2" id="KW-1003">Cell membrane</keyword>
<feature type="transmembrane region" description="Helical" evidence="6">
    <location>
        <begin position="12"/>
        <end position="32"/>
    </location>
</feature>
<comment type="caution">
    <text evidence="7">The sequence shown here is derived from an EMBL/GenBank/DDBJ whole genome shotgun (WGS) entry which is preliminary data.</text>
</comment>
<evidence type="ECO:0000256" key="6">
    <source>
        <dbReference type="SAM" id="Phobius"/>
    </source>
</evidence>
<comment type="subcellular location">
    <subcellularLocation>
        <location evidence="1">Cell membrane</location>
        <topology evidence="1">Multi-pass membrane protein</topology>
    </subcellularLocation>
</comment>
<dbReference type="RefSeq" id="WP_345934383.1">
    <property type="nucleotide sequence ID" value="NZ_JBBKTV010000007.1"/>
</dbReference>
<dbReference type="EMBL" id="JBBKTW010000003">
    <property type="protein sequence ID" value="MEN2988741.1"/>
    <property type="molecule type" value="Genomic_DNA"/>
</dbReference>
<feature type="transmembrane region" description="Helical" evidence="6">
    <location>
        <begin position="110"/>
        <end position="131"/>
    </location>
</feature>
<organism evidence="7 8">
    <name type="scientific">Tistrella arctica</name>
    <dbReference type="NCBI Taxonomy" id="3133430"/>
    <lineage>
        <taxon>Bacteria</taxon>
        <taxon>Pseudomonadati</taxon>
        <taxon>Pseudomonadota</taxon>
        <taxon>Alphaproteobacteria</taxon>
        <taxon>Geminicoccales</taxon>
        <taxon>Geminicoccaceae</taxon>
        <taxon>Tistrella</taxon>
    </lineage>
</organism>